<feature type="compositionally biased region" description="Polar residues" evidence="6">
    <location>
        <begin position="131"/>
        <end position="156"/>
    </location>
</feature>
<dbReference type="GO" id="GO:0006402">
    <property type="term" value="P:mRNA catabolic process"/>
    <property type="evidence" value="ECO:0007669"/>
    <property type="project" value="TreeGrafter"/>
</dbReference>
<evidence type="ECO:0000256" key="4">
    <source>
        <dbReference type="ARBA" id="ARBA00022839"/>
    </source>
</evidence>
<dbReference type="SUPFAM" id="SSF50249">
    <property type="entry name" value="Nucleic acid-binding proteins"/>
    <property type="match status" value="3"/>
</dbReference>
<dbReference type="EMBL" id="BDGG01000005">
    <property type="protein sequence ID" value="GAU99561.1"/>
    <property type="molecule type" value="Genomic_DNA"/>
</dbReference>
<evidence type="ECO:0000256" key="5">
    <source>
        <dbReference type="ARBA" id="ARBA00022884"/>
    </source>
</evidence>
<dbReference type="Pfam" id="PF00773">
    <property type="entry name" value="RNB"/>
    <property type="match status" value="1"/>
</dbReference>
<dbReference type="OrthoDB" id="372421at2759"/>
<keyword evidence="9" id="KW-1185">Reference proteome</keyword>
<evidence type="ECO:0000256" key="6">
    <source>
        <dbReference type="SAM" id="MobiDB-lite"/>
    </source>
</evidence>
<accession>A0A1D1VD31</accession>
<feature type="compositionally biased region" description="Basic residues" evidence="6">
    <location>
        <begin position="390"/>
        <end position="400"/>
    </location>
</feature>
<protein>
    <recommendedName>
        <fullName evidence="7">RNB domain-containing protein</fullName>
    </recommendedName>
</protein>
<dbReference type="Proteomes" id="UP000186922">
    <property type="component" value="Unassembled WGS sequence"/>
</dbReference>
<dbReference type="PANTHER" id="PTHR23355">
    <property type="entry name" value="RIBONUCLEASE"/>
    <property type="match status" value="1"/>
</dbReference>
<evidence type="ECO:0000256" key="1">
    <source>
        <dbReference type="ARBA" id="ARBA00005785"/>
    </source>
</evidence>
<feature type="compositionally biased region" description="Polar residues" evidence="6">
    <location>
        <begin position="182"/>
        <end position="192"/>
    </location>
</feature>
<keyword evidence="4" id="KW-0269">Exonuclease</keyword>
<name>A0A1D1VD31_RAMVA</name>
<dbReference type="AlphaFoldDB" id="A0A1D1VD31"/>
<dbReference type="InterPro" id="IPR012340">
    <property type="entry name" value="NA-bd_OB-fold"/>
</dbReference>
<feature type="compositionally biased region" description="Polar residues" evidence="6">
    <location>
        <begin position="23"/>
        <end position="33"/>
    </location>
</feature>
<evidence type="ECO:0000256" key="3">
    <source>
        <dbReference type="ARBA" id="ARBA00022801"/>
    </source>
</evidence>
<dbReference type="GO" id="GO:0000932">
    <property type="term" value="C:P-body"/>
    <property type="evidence" value="ECO:0007669"/>
    <property type="project" value="TreeGrafter"/>
</dbReference>
<dbReference type="InterPro" id="IPR001900">
    <property type="entry name" value="RNase_II/R"/>
</dbReference>
<dbReference type="Pfam" id="PF17849">
    <property type="entry name" value="OB_Dis3"/>
    <property type="match status" value="1"/>
</dbReference>
<evidence type="ECO:0000256" key="2">
    <source>
        <dbReference type="ARBA" id="ARBA00022722"/>
    </source>
</evidence>
<evidence type="ECO:0000259" key="7">
    <source>
        <dbReference type="SMART" id="SM00955"/>
    </source>
</evidence>
<feature type="region of interest" description="Disordered" evidence="6">
    <location>
        <begin position="1"/>
        <end position="44"/>
    </location>
</feature>
<dbReference type="Pfam" id="PF17216">
    <property type="entry name" value="Rrp44_CSD1"/>
    <property type="match status" value="1"/>
</dbReference>
<organism evidence="8 9">
    <name type="scientific">Ramazzottius varieornatus</name>
    <name type="common">Water bear</name>
    <name type="synonym">Tardigrade</name>
    <dbReference type="NCBI Taxonomy" id="947166"/>
    <lineage>
        <taxon>Eukaryota</taxon>
        <taxon>Metazoa</taxon>
        <taxon>Ecdysozoa</taxon>
        <taxon>Tardigrada</taxon>
        <taxon>Eutardigrada</taxon>
        <taxon>Parachela</taxon>
        <taxon>Hypsibioidea</taxon>
        <taxon>Ramazzottiidae</taxon>
        <taxon>Ramazzottius</taxon>
    </lineage>
</organism>
<comment type="caution">
    <text evidence="8">The sequence shown here is derived from an EMBL/GenBank/DDBJ whole genome shotgun (WGS) entry which is preliminary data.</text>
</comment>
<feature type="region of interest" description="Disordered" evidence="6">
    <location>
        <begin position="350"/>
        <end position="371"/>
    </location>
</feature>
<dbReference type="GO" id="GO:0003723">
    <property type="term" value="F:RNA binding"/>
    <property type="evidence" value="ECO:0007669"/>
    <property type="project" value="UniProtKB-KW"/>
</dbReference>
<dbReference type="STRING" id="947166.A0A1D1VD31"/>
<dbReference type="InterPro" id="IPR050180">
    <property type="entry name" value="RNR_Ribonuclease"/>
</dbReference>
<dbReference type="InterPro" id="IPR033771">
    <property type="entry name" value="Rrp44_CSD1"/>
</dbReference>
<gene>
    <name evidence="8" type="primary">RvY_10547-1</name>
    <name evidence="8" type="synonym">RvY_10547.1</name>
    <name evidence="8" type="ORF">RvY_10547</name>
</gene>
<dbReference type="InterPro" id="IPR041505">
    <property type="entry name" value="Dis3_CSD2"/>
</dbReference>
<dbReference type="PANTHER" id="PTHR23355:SF9">
    <property type="entry name" value="DIS3-LIKE EXONUCLEASE 2"/>
    <property type="match status" value="1"/>
</dbReference>
<keyword evidence="2" id="KW-0540">Nuclease</keyword>
<dbReference type="SMART" id="SM00955">
    <property type="entry name" value="RNB"/>
    <property type="match status" value="1"/>
</dbReference>
<keyword evidence="5" id="KW-0694">RNA-binding</keyword>
<keyword evidence="3" id="KW-0378">Hydrolase</keyword>
<dbReference type="GO" id="GO:0000175">
    <property type="term" value="F:3'-5'-RNA exonuclease activity"/>
    <property type="evidence" value="ECO:0007669"/>
    <property type="project" value="TreeGrafter"/>
</dbReference>
<evidence type="ECO:0000313" key="8">
    <source>
        <dbReference type="EMBL" id="GAU99561.1"/>
    </source>
</evidence>
<comment type="similarity">
    <text evidence="1">Belongs to the RNR ribonuclease family.</text>
</comment>
<sequence>MAFSTTRSKTKKSAGANGKENDAQSSVMQQLLDHSSESEHCQPSVNLESLDEYGFPQGTVVQAYQYSSPRHHIDSDASYDETKKLTICPDSVPSGISPFDAVNYPQAKLSTTNRPNLQNDQNLPRAPPQYATLSNATSRGFYPSSSRGTPQASYSRGNGGPSPRGIKQYSLSNKALPPKFPSQYSRLSPQSQLGCDTVSPLAVNVPKMQTPPAPARRTPKPCFEAYVGVERKDAGLKVGLFEQGQLVISPKSPDQAYVRVPGKLNEDINISGAKHRNRALNGDIVVVEVFPKSLWKIRPDCVETVQAELGIESLGDCKSKDDIQRLIVTNKKATEVLNIDAIEIDALKSGSSDDSADWEPCTPPAPSTSQDTKVFATVLKKENEKNVQKNAKKSTPRKPAQKQGEKWMDILVENVGLENIPEKWLQKTGKVVFIAEMKGPRKVVGNLIYSSETRTGEVPRIMVKPCDARMPLVWIPHRAIPPEMKSDVLAQKGRKDLLYLAEIVEWRDYQYDPYAKLIRCIGTSGNIDSFTAIMMTENGVEEEDFSAKITKELIRSNRIVSCEKEQRTDFRNNCVFTIDPPDAKDLDDAVSCERLGNGVYRVGVHISDVSYVIPEGCELDKYAAERGTTVYMINKVVHMLPPKLIEATCSLDPGVDRRTLSAIFTMTEEGDMLDYQVVRGVIRSCAKLSYRQAQDIIDGKEAAQVLDGVVAPRAMMESVKDTITDLHAITQAMRALRSEKGCLRIDQPEFYFQLDEARMPTTMQVREHWQSCQLIEELALLTNQITAKMIFDRCPEVALLRRHPEPLDSAMQSMQKLCTLESMPMSIECAKSIQNSMSEIVQKRPDLLPVISYLCAKPMKLAEYCCTGAQSDTWHYALGVEHYTHMTSPIRRYADIIVHRLLSALLGYTKLNSLTMERVQDIAGVCNERKYAAKRCQEASNTLYMGLYISRHGPLVEDGVVVAVYGASLSVDILVPRLAVAQRVFVRKVPGVERVTHRVVDQRHFLDVVWKRGNVKQTLTVWKDVKAVVSVAFEEVRNIKLSLQQPGVKPPQVPL</sequence>
<reference evidence="8 9" key="1">
    <citation type="journal article" date="2016" name="Nat. Commun.">
        <title>Extremotolerant tardigrade genome and improved radiotolerance of human cultured cells by tardigrade-unique protein.</title>
        <authorList>
            <person name="Hashimoto T."/>
            <person name="Horikawa D.D."/>
            <person name="Saito Y."/>
            <person name="Kuwahara H."/>
            <person name="Kozuka-Hata H."/>
            <person name="Shin-I T."/>
            <person name="Minakuchi Y."/>
            <person name="Ohishi K."/>
            <person name="Motoyama A."/>
            <person name="Aizu T."/>
            <person name="Enomoto A."/>
            <person name="Kondo K."/>
            <person name="Tanaka S."/>
            <person name="Hara Y."/>
            <person name="Koshikawa S."/>
            <person name="Sagara H."/>
            <person name="Miura T."/>
            <person name="Yokobori S."/>
            <person name="Miyagawa K."/>
            <person name="Suzuki Y."/>
            <person name="Kubo T."/>
            <person name="Oyama M."/>
            <person name="Kohara Y."/>
            <person name="Fujiyama A."/>
            <person name="Arakawa K."/>
            <person name="Katayama T."/>
            <person name="Toyoda A."/>
            <person name="Kunieda T."/>
        </authorList>
    </citation>
    <scope>NUCLEOTIDE SEQUENCE [LARGE SCALE GENOMIC DNA]</scope>
    <source>
        <strain evidence="8 9">YOKOZUNA-1</strain>
    </source>
</reference>
<feature type="region of interest" description="Disordered" evidence="6">
    <location>
        <begin position="385"/>
        <end position="404"/>
    </location>
</feature>
<evidence type="ECO:0000313" key="9">
    <source>
        <dbReference type="Proteomes" id="UP000186922"/>
    </source>
</evidence>
<dbReference type="Gene3D" id="2.40.50.700">
    <property type="match status" value="1"/>
</dbReference>
<proteinExistence type="inferred from homology"/>
<feature type="compositionally biased region" description="Polar residues" evidence="6">
    <location>
        <begin position="110"/>
        <end position="122"/>
    </location>
</feature>
<feature type="region of interest" description="Disordered" evidence="6">
    <location>
        <begin position="110"/>
        <end position="192"/>
    </location>
</feature>
<feature type="domain" description="RNB" evidence="7">
    <location>
        <begin position="567"/>
        <end position="908"/>
    </location>
</feature>
<dbReference type="Gene3D" id="2.40.50.690">
    <property type="match status" value="1"/>
</dbReference>